<proteinExistence type="predicted"/>
<comment type="caution">
    <text evidence="1">The sequence shown here is derived from an EMBL/GenBank/DDBJ whole genome shotgun (WGS) entry which is preliminary data.</text>
</comment>
<reference evidence="1" key="1">
    <citation type="submission" date="2021-06" db="EMBL/GenBank/DDBJ databases">
        <title>Comparative genomics, transcriptomics and evolutionary studies reveal genomic signatures of adaptation to plant cell wall in hemibiotrophic fungi.</title>
        <authorList>
            <consortium name="DOE Joint Genome Institute"/>
            <person name="Baroncelli R."/>
            <person name="Diaz J.F."/>
            <person name="Benocci T."/>
            <person name="Peng M."/>
            <person name="Battaglia E."/>
            <person name="Haridas S."/>
            <person name="Andreopoulos W."/>
            <person name="Labutti K."/>
            <person name="Pangilinan J."/>
            <person name="Floch G.L."/>
            <person name="Makela M.R."/>
            <person name="Henrissat B."/>
            <person name="Grigoriev I.V."/>
            <person name="Crouch J.A."/>
            <person name="De Vries R.P."/>
            <person name="Sukno S.A."/>
            <person name="Thon M.R."/>
        </authorList>
    </citation>
    <scope>NUCLEOTIDE SEQUENCE</scope>
    <source>
        <strain evidence="1">CBS 102054</strain>
    </source>
</reference>
<dbReference type="AlphaFoldDB" id="A0AAI9ZUY7"/>
<dbReference type="GeneID" id="85467254"/>
<sequence length="140" mass="15550">MLSVIRKSDHQTTDRNCPDSISSHGLCDLVLRSLIPFVSPPQLDLTSTPPIQDTSQPASRIVASLLRANYPCHMEPCPPLIPIQPRFCSQLPPVGPTHLTHTIIGLHPHTQTYTHTLTHLCCQVHRPNLPPTLNFVHIIV</sequence>
<organism evidence="1 2">
    <name type="scientific">Colletotrichum phormii</name>
    <dbReference type="NCBI Taxonomy" id="359342"/>
    <lineage>
        <taxon>Eukaryota</taxon>
        <taxon>Fungi</taxon>
        <taxon>Dikarya</taxon>
        <taxon>Ascomycota</taxon>
        <taxon>Pezizomycotina</taxon>
        <taxon>Sordariomycetes</taxon>
        <taxon>Hypocreomycetidae</taxon>
        <taxon>Glomerellales</taxon>
        <taxon>Glomerellaceae</taxon>
        <taxon>Colletotrichum</taxon>
        <taxon>Colletotrichum acutatum species complex</taxon>
    </lineage>
</organism>
<evidence type="ECO:0000313" key="1">
    <source>
        <dbReference type="EMBL" id="KAK1638674.1"/>
    </source>
</evidence>
<dbReference type="EMBL" id="JAHMHQ010000006">
    <property type="protein sequence ID" value="KAK1638674.1"/>
    <property type="molecule type" value="Genomic_DNA"/>
</dbReference>
<protein>
    <submittedName>
        <fullName evidence="1">Uncharacterized protein</fullName>
    </submittedName>
</protein>
<evidence type="ECO:0000313" key="2">
    <source>
        <dbReference type="Proteomes" id="UP001243989"/>
    </source>
</evidence>
<dbReference type="Proteomes" id="UP001243989">
    <property type="component" value="Unassembled WGS sequence"/>
</dbReference>
<accession>A0AAI9ZUY7</accession>
<gene>
    <name evidence="1" type="ORF">BDP81DRAFT_189755</name>
</gene>
<name>A0AAI9ZUY7_9PEZI</name>
<dbReference type="RefSeq" id="XP_060447281.1">
    <property type="nucleotide sequence ID" value="XM_060582392.1"/>
</dbReference>
<keyword evidence="2" id="KW-1185">Reference proteome</keyword>